<feature type="transmembrane region" description="Helical" evidence="2">
    <location>
        <begin position="112"/>
        <end position="133"/>
    </location>
</feature>
<evidence type="ECO:0000256" key="2">
    <source>
        <dbReference type="SAM" id="Phobius"/>
    </source>
</evidence>
<dbReference type="PANTHER" id="PTHR34674:SF1">
    <property type="entry name" value="PHOSPHATIDYLCHOLINE:DIACYLGLYCEROL CHOLINEPHOSPHOTRANSFERASE 1-RELATED"/>
    <property type="match status" value="1"/>
</dbReference>
<dbReference type="InterPro" id="IPR056361">
    <property type="entry name" value="AtPDCT1_2_TM_dom"/>
</dbReference>
<reference evidence="4 5" key="1">
    <citation type="submission" date="2024-10" db="EMBL/GenBank/DDBJ databases">
        <title>Updated reference genomes for cyclostephanoid diatoms.</title>
        <authorList>
            <person name="Roberts W.R."/>
            <person name="Alverson A.J."/>
        </authorList>
    </citation>
    <scope>NUCLEOTIDE SEQUENCE [LARGE SCALE GENOMIC DNA]</scope>
    <source>
        <strain evidence="4 5">AJA228-03</strain>
    </source>
</reference>
<dbReference type="EMBL" id="JALLPB020000152">
    <property type="protein sequence ID" value="KAL3816371.1"/>
    <property type="molecule type" value="Genomic_DNA"/>
</dbReference>
<dbReference type="PANTHER" id="PTHR34674">
    <property type="entry name" value="PHOSPHATIDYLCHOLINE:DIACYLGLYCEROL CHOLINEPHOSPHOTRANSFERASE 1-RELATED"/>
    <property type="match status" value="1"/>
</dbReference>
<evidence type="ECO:0000313" key="5">
    <source>
        <dbReference type="Proteomes" id="UP001530377"/>
    </source>
</evidence>
<feature type="compositionally biased region" description="Basic and acidic residues" evidence="1">
    <location>
        <begin position="292"/>
        <end position="311"/>
    </location>
</feature>
<feature type="region of interest" description="Disordered" evidence="1">
    <location>
        <begin position="292"/>
        <end position="313"/>
    </location>
</feature>
<feature type="domain" description="AtPDCT1/2 transmembrane" evidence="3">
    <location>
        <begin position="90"/>
        <end position="254"/>
    </location>
</feature>
<gene>
    <name evidence="4" type="ORF">ACHAXA_000449</name>
</gene>
<protein>
    <recommendedName>
        <fullName evidence="3">AtPDCT1/2 transmembrane domain-containing protein</fullName>
    </recommendedName>
</protein>
<name>A0ABD3RW05_9STRA</name>
<feature type="transmembrane region" description="Helical" evidence="2">
    <location>
        <begin position="192"/>
        <end position="211"/>
    </location>
</feature>
<sequence>MTTSSTQDRPDFELRQQRLRKSVRRDLIFILVGAIACVLVAYVETNASDADVRLHVIQTASNNEVLSTENAYSCAQINSTHTSSKRRIIDAGFILTKPIHSYLARRRDVNDVLALGNSVLLIAPLAYVVYVTLWKGDFRLSFRLIATHLFRSLCGWFTYLPPDSEFLASSWDFPEIFLCLFGKCSITGQENFLTFFSGHVATIVLIANYLYNEKCTRVSICLHCFNWLQVVRLLATRGHYSIDLIIGYVVAVWVSSPAERLGLYYSQGTIQPSLPSMVETFEALIGVSESEVRTNDHSQESRTRKHTDESRNNGWYSIQSETSVKMAIAFLADLAQRNCDDAGWKVNN</sequence>
<keyword evidence="2" id="KW-0472">Membrane</keyword>
<evidence type="ECO:0000259" key="3">
    <source>
        <dbReference type="Pfam" id="PF24788"/>
    </source>
</evidence>
<evidence type="ECO:0000313" key="4">
    <source>
        <dbReference type="EMBL" id="KAL3816371.1"/>
    </source>
</evidence>
<keyword evidence="5" id="KW-1185">Reference proteome</keyword>
<evidence type="ECO:0000256" key="1">
    <source>
        <dbReference type="SAM" id="MobiDB-lite"/>
    </source>
</evidence>
<organism evidence="4 5">
    <name type="scientific">Cyclostephanos tholiformis</name>
    <dbReference type="NCBI Taxonomy" id="382380"/>
    <lineage>
        <taxon>Eukaryota</taxon>
        <taxon>Sar</taxon>
        <taxon>Stramenopiles</taxon>
        <taxon>Ochrophyta</taxon>
        <taxon>Bacillariophyta</taxon>
        <taxon>Coscinodiscophyceae</taxon>
        <taxon>Thalassiosirophycidae</taxon>
        <taxon>Stephanodiscales</taxon>
        <taxon>Stephanodiscaceae</taxon>
        <taxon>Cyclostephanos</taxon>
    </lineage>
</organism>
<dbReference type="Proteomes" id="UP001530377">
    <property type="component" value="Unassembled WGS sequence"/>
</dbReference>
<proteinExistence type="predicted"/>
<comment type="caution">
    <text evidence="4">The sequence shown here is derived from an EMBL/GenBank/DDBJ whole genome shotgun (WGS) entry which is preliminary data.</text>
</comment>
<accession>A0ABD3RW05</accession>
<feature type="transmembrane region" description="Helical" evidence="2">
    <location>
        <begin position="27"/>
        <end position="43"/>
    </location>
</feature>
<dbReference type="Pfam" id="PF24788">
    <property type="entry name" value="AtPDCT1_2"/>
    <property type="match status" value="1"/>
</dbReference>
<dbReference type="AlphaFoldDB" id="A0ABD3RW05"/>
<dbReference type="InterPro" id="IPR055311">
    <property type="entry name" value="PDCT1/2-like"/>
</dbReference>
<keyword evidence="2" id="KW-0812">Transmembrane</keyword>
<keyword evidence="2" id="KW-1133">Transmembrane helix</keyword>